<dbReference type="PANTHER" id="PTHR43883">
    <property type="entry name" value="SLR0207 PROTEIN"/>
    <property type="match status" value="1"/>
</dbReference>
<accession>A0A2S8I5V0</accession>
<comment type="caution">
    <text evidence="1">The sequence shown here is derived from an EMBL/GenBank/DDBJ whole genome shotgun (WGS) entry which is preliminary data.</text>
</comment>
<organism evidence="1 2">
    <name type="scientific">Burkholderia cepacia</name>
    <name type="common">Pseudomonas cepacia</name>
    <dbReference type="NCBI Taxonomy" id="292"/>
    <lineage>
        <taxon>Bacteria</taxon>
        <taxon>Pseudomonadati</taxon>
        <taxon>Pseudomonadota</taxon>
        <taxon>Betaproteobacteria</taxon>
        <taxon>Burkholderiales</taxon>
        <taxon>Burkholderiaceae</taxon>
        <taxon>Burkholderia</taxon>
        <taxon>Burkholderia cepacia complex</taxon>
    </lineage>
</organism>
<proteinExistence type="predicted"/>
<dbReference type="Proteomes" id="UP000238206">
    <property type="component" value="Unassembled WGS sequence"/>
</dbReference>
<dbReference type="InterPro" id="IPR011009">
    <property type="entry name" value="Kinase-like_dom_sf"/>
</dbReference>
<dbReference type="EMBL" id="PUIQ01000068">
    <property type="protein sequence ID" value="PQP10069.1"/>
    <property type="molecule type" value="Genomic_DNA"/>
</dbReference>
<gene>
    <name evidence="1" type="ORF">C5615_34055</name>
</gene>
<evidence type="ECO:0000313" key="2">
    <source>
        <dbReference type="Proteomes" id="UP000238206"/>
    </source>
</evidence>
<dbReference type="InterPro" id="IPR052732">
    <property type="entry name" value="Cell-binding_unc_protein"/>
</dbReference>
<protein>
    <recommendedName>
        <fullName evidence="3">Aminoglycoside phosphotransferase domain-containing protein</fullName>
    </recommendedName>
</protein>
<name>A0A2S8I5V0_BURCE</name>
<dbReference type="PANTHER" id="PTHR43883:SF1">
    <property type="entry name" value="GLUCONOKINASE"/>
    <property type="match status" value="1"/>
</dbReference>
<reference evidence="1 2" key="1">
    <citation type="submission" date="2018-02" db="EMBL/GenBank/DDBJ databases">
        <title>Draft genome sequencing of Burkholderia cepacia Y14-15.</title>
        <authorList>
            <person name="Zheng B.-X."/>
        </authorList>
    </citation>
    <scope>NUCLEOTIDE SEQUENCE [LARGE SCALE GENOMIC DNA]</scope>
    <source>
        <strain evidence="1 2">Y14-15</strain>
    </source>
</reference>
<evidence type="ECO:0008006" key="3">
    <source>
        <dbReference type="Google" id="ProtNLM"/>
    </source>
</evidence>
<dbReference type="SUPFAM" id="SSF56112">
    <property type="entry name" value="Protein kinase-like (PK-like)"/>
    <property type="match status" value="1"/>
</dbReference>
<dbReference type="AlphaFoldDB" id="A0A2S8I5V0"/>
<evidence type="ECO:0000313" key="1">
    <source>
        <dbReference type="EMBL" id="PQP10069.1"/>
    </source>
</evidence>
<sequence>MIDADTARLRAIALKEKVAQLREPAAWPDCTRSVTAIETHMSWVFLTDHHAWKLKKPVRAPQLDFRSLAARRRFCHEEVRLNRRLAADVYLDAVPLAIDPEGRMHPDGAGEVVDWLVKMRRLPVERMLDWALLHRSATCDDARRIGARLGAFHRSLGPARIAATSYRTALLGTIDCNERALCKPMFDQPTDVVRSICALQRALLEGEAARFDARVRQGRIVEGHGDLRPEHVSIDPPFAIIDCLEFSERLRTQDTADEIGFLTLECERLSAPDFALTLLDAYRVASGDDIDDALVHFYQSCRAMTRARLAVWHLREKAFRATPVWRDRARTYVALAHRHVVGCERIWMAARVSATVGQ</sequence>